<keyword evidence="3" id="KW-1185">Reference proteome</keyword>
<feature type="domain" description="Aldehyde oxidase/xanthine dehydrogenase a/b hammerhead" evidence="1">
    <location>
        <begin position="213"/>
        <end position="308"/>
    </location>
</feature>
<dbReference type="EC" id="1.3.99.16" evidence="2"/>
<protein>
    <submittedName>
        <fullName evidence="2">Isoquinoline 1-oxidoreductase beta subunit</fullName>
        <ecNumber evidence="2">1.3.99.16</ecNumber>
    </submittedName>
</protein>
<dbReference type="PIRSF" id="PIRSF036389">
    <property type="entry name" value="IOR_B"/>
    <property type="match status" value="1"/>
</dbReference>
<dbReference type="SUPFAM" id="SSF56003">
    <property type="entry name" value="Molybdenum cofactor-binding domain"/>
    <property type="match status" value="2"/>
</dbReference>
<dbReference type="SMART" id="SM01008">
    <property type="entry name" value="Ald_Xan_dh_C"/>
    <property type="match status" value="1"/>
</dbReference>
<dbReference type="Pfam" id="PF20256">
    <property type="entry name" value="MoCoBD_2"/>
    <property type="match status" value="2"/>
</dbReference>
<dbReference type="InterPro" id="IPR012368">
    <property type="entry name" value="OxRdtase_Mopterin-bd_su_IorB"/>
</dbReference>
<organism evidence="2 3">
    <name type="scientific">Saonia flava</name>
    <dbReference type="NCBI Taxonomy" id="523696"/>
    <lineage>
        <taxon>Bacteria</taxon>
        <taxon>Pseudomonadati</taxon>
        <taxon>Bacteroidota</taxon>
        <taxon>Flavobacteriia</taxon>
        <taxon>Flavobacteriales</taxon>
        <taxon>Flavobacteriaceae</taxon>
        <taxon>Saonia</taxon>
    </lineage>
</organism>
<keyword evidence="2" id="KW-0560">Oxidoreductase</keyword>
<dbReference type="InterPro" id="IPR052516">
    <property type="entry name" value="N-heterocyclic_Hydroxylase"/>
</dbReference>
<dbReference type="InterPro" id="IPR008274">
    <property type="entry name" value="AldOxase/xan_DH_MoCoBD1"/>
</dbReference>
<comment type="caution">
    <text evidence="2">The sequence shown here is derived from an EMBL/GenBank/DDBJ whole genome shotgun (WGS) entry which is preliminary data.</text>
</comment>
<sequence length="752" mass="82538">MASIKTKIGRRAFIKNTSLASGGLVLGFSFLNSCKPKQVAEMAVQEMPKEWFEINGYLKIGDNGLVTILSPNPEIGQNVRTSMPMIVADELEIDWKDVLVEQAPLNTDLYSWQVAGGSRSISSSWQSLRMAGATARQMLKEAAAKAWQVPVGEISAVAGKLTHEVSGNSAGYGDMASAASQIAVPEEVDLKERSEFSIIGTSRKNVDGRKIVTGQPLFGLDVQREGMLIATLAHPPAFGMQLKSFDADSAKQMPGIKDVFSLKIYDDDFKRSAFHHTAFNEVIVVLGESTWQVMQAKKALKVEWENAPEVSVGMSMFGNEMKVNFPAGLENSTNHRLKMEELNARKGKVVRKDGNPEAAFKNASKVIERSYSAPFLAHNTMEPMNFFANVTDDHAELLGPTQTPEWMEPAIAERLGLPIEKVDIMMTRQGGGFGRRLYGHFMVEVAAISQKVKAPVKLVYSREDDMSQGIYRPSYYATYRAALDADNNLTALHVKTGGIPESPLFANRFPAGALDNYLAEDWTIESNITTGAFRAPRSNFIAGAEQSFLDEVAEAAGKDPIELRLELLKRAQENPVGERNDYDAARYAGVLELVKEKSNWESGNQGMNRGVSAYFCHDSYVAQVLDIAMEKDKPVVQKVTTAIDCGIVINPDAATNLAEGGVVDGIGHAMYSAITFKDGAPEQKNFDKYRLIRHSEAPKSIETHFVQNDIDPTGLGEPPFPPIMGALANALYKATGQRHYHQPFITEKQVLG</sequence>
<dbReference type="PROSITE" id="PS51318">
    <property type="entry name" value="TAT"/>
    <property type="match status" value="1"/>
</dbReference>
<proteinExistence type="predicted"/>
<accession>A0A846QVU4</accession>
<dbReference type="AlphaFoldDB" id="A0A846QVU4"/>
<dbReference type="PANTHER" id="PTHR47495:SF3">
    <property type="entry name" value="BLR6219 PROTEIN"/>
    <property type="match status" value="1"/>
</dbReference>
<dbReference type="InterPro" id="IPR037165">
    <property type="entry name" value="AldOxase/xan_DH_Mopterin-bd_sf"/>
</dbReference>
<evidence type="ECO:0000313" key="2">
    <source>
        <dbReference type="EMBL" id="NJB71357.1"/>
    </source>
</evidence>
<dbReference type="PANTHER" id="PTHR47495">
    <property type="entry name" value="ALDEHYDE DEHYDROGENASE"/>
    <property type="match status" value="1"/>
</dbReference>
<dbReference type="RefSeq" id="WP_167963043.1">
    <property type="nucleotide sequence ID" value="NZ_JAATJJ010000001.1"/>
</dbReference>
<dbReference type="GO" id="GO:0047121">
    <property type="term" value="F:isoquinoline 1-oxidoreductase activity"/>
    <property type="evidence" value="ECO:0007669"/>
    <property type="project" value="UniProtKB-EC"/>
</dbReference>
<dbReference type="InterPro" id="IPR006311">
    <property type="entry name" value="TAT_signal"/>
</dbReference>
<name>A0A846QVU4_9FLAO</name>
<dbReference type="Gene3D" id="3.30.365.10">
    <property type="entry name" value="Aldehyde oxidase/xanthine dehydrogenase, molybdopterin binding domain"/>
    <property type="match status" value="4"/>
</dbReference>
<dbReference type="Gene3D" id="3.90.1170.50">
    <property type="entry name" value="Aldehyde oxidase/xanthine dehydrogenase, a/b hammerhead"/>
    <property type="match status" value="1"/>
</dbReference>
<dbReference type="Proteomes" id="UP000590442">
    <property type="component" value="Unassembled WGS sequence"/>
</dbReference>
<dbReference type="InterPro" id="IPR046867">
    <property type="entry name" value="AldOxase/xan_DH_MoCoBD2"/>
</dbReference>
<dbReference type="InterPro" id="IPR000674">
    <property type="entry name" value="Ald_Oxase/Xan_DH_a/b"/>
</dbReference>
<dbReference type="Pfam" id="PF02738">
    <property type="entry name" value="MoCoBD_1"/>
    <property type="match status" value="1"/>
</dbReference>
<evidence type="ECO:0000259" key="1">
    <source>
        <dbReference type="SMART" id="SM01008"/>
    </source>
</evidence>
<reference evidence="2 3" key="1">
    <citation type="submission" date="2020-03" db="EMBL/GenBank/DDBJ databases">
        <title>Genomic Encyclopedia of Type Strains, Phase IV (KMG-IV): sequencing the most valuable type-strain genomes for metagenomic binning, comparative biology and taxonomic classification.</title>
        <authorList>
            <person name="Goeker M."/>
        </authorList>
    </citation>
    <scope>NUCLEOTIDE SEQUENCE [LARGE SCALE GENOMIC DNA]</scope>
    <source>
        <strain evidence="2 3">DSM 29762</strain>
    </source>
</reference>
<evidence type="ECO:0000313" key="3">
    <source>
        <dbReference type="Proteomes" id="UP000590442"/>
    </source>
</evidence>
<dbReference type="EMBL" id="JAATJJ010000001">
    <property type="protein sequence ID" value="NJB71357.1"/>
    <property type="molecule type" value="Genomic_DNA"/>
</dbReference>
<gene>
    <name evidence="2" type="ORF">GGR42_001819</name>
</gene>